<accession>A0AA35RQV0</accession>
<reference evidence="15" key="1">
    <citation type="submission" date="2023-03" db="EMBL/GenBank/DDBJ databases">
        <authorList>
            <person name="Steffen K."/>
            <person name="Cardenas P."/>
        </authorList>
    </citation>
    <scope>NUCLEOTIDE SEQUENCE</scope>
</reference>
<evidence type="ECO:0000313" key="16">
    <source>
        <dbReference type="Proteomes" id="UP001174909"/>
    </source>
</evidence>
<evidence type="ECO:0000256" key="1">
    <source>
        <dbReference type="ARBA" id="ARBA00000707"/>
    </source>
</evidence>
<dbReference type="GO" id="GO:0006508">
    <property type="term" value="P:proteolysis"/>
    <property type="evidence" value="ECO:0007669"/>
    <property type="project" value="UniProtKB-KW"/>
</dbReference>
<feature type="region of interest" description="Disordered" evidence="13">
    <location>
        <begin position="1"/>
        <end position="20"/>
    </location>
</feature>
<dbReference type="PANTHER" id="PTHR11830">
    <property type="entry name" value="40S RIBOSOMAL PROTEIN S3A"/>
    <property type="match status" value="1"/>
</dbReference>
<dbReference type="Proteomes" id="UP001174909">
    <property type="component" value="Unassembled WGS sequence"/>
</dbReference>
<dbReference type="Gene3D" id="2.30.30.190">
    <property type="entry name" value="CAP Gly-rich-like domain"/>
    <property type="match status" value="1"/>
</dbReference>
<dbReference type="SUPFAM" id="SSF54001">
    <property type="entry name" value="Cysteine proteinases"/>
    <property type="match status" value="1"/>
</dbReference>
<evidence type="ECO:0000256" key="12">
    <source>
        <dbReference type="ARBA" id="ARBA00022833"/>
    </source>
</evidence>
<feature type="compositionally biased region" description="Polar residues" evidence="13">
    <location>
        <begin position="111"/>
        <end position="128"/>
    </location>
</feature>
<feature type="domain" description="CAP-Gly" evidence="14">
    <location>
        <begin position="214"/>
        <end position="257"/>
    </location>
</feature>
<feature type="compositionally biased region" description="Gly residues" evidence="13">
    <location>
        <begin position="37"/>
        <end position="46"/>
    </location>
</feature>
<dbReference type="GO" id="GO:0005813">
    <property type="term" value="C:centrosome"/>
    <property type="evidence" value="ECO:0007669"/>
    <property type="project" value="UniProtKB-SubCell"/>
</dbReference>
<comment type="subcellular location">
    <subcellularLocation>
        <location evidence="2">Cytoplasm</location>
        <location evidence="2">Cytoskeleton</location>
        <location evidence="2">Microtubule organizing center</location>
        <location evidence="2">Centrosome</location>
    </subcellularLocation>
    <subcellularLocation>
        <location evidence="3">Cytoplasm</location>
        <location evidence="3">Perinuclear region</location>
    </subcellularLocation>
</comment>
<keyword evidence="12" id="KW-0862">Zinc</keyword>
<evidence type="ECO:0000256" key="7">
    <source>
        <dbReference type="ARBA" id="ARBA00022670"/>
    </source>
</evidence>
<keyword evidence="8" id="KW-0479">Metal-binding</keyword>
<comment type="catalytic activity">
    <reaction evidence="1">
        <text>Thiol-dependent hydrolysis of ester, thioester, amide, peptide and isopeptide bonds formed by the C-terminal Gly of ubiquitin (a 76-residue protein attached to proteins as an intracellular targeting signal).</text>
        <dbReference type="EC" id="3.4.19.12"/>
    </reaction>
</comment>
<sequence length="553" mass="61682">MEEIRQAVPDETLNISGQEERLRQIAAERLRVEEQISGGGDGGGDGGEGRGRRGGGLNGREREMERKEGGYVPQKEHTYEILPGEHEENVVQRNRRHNQFQDKNYPPPTQFNPATESRQYWDSRSGSHPQAPPAAASYQPGLHESTGSSYPHPASSRSSQSGDQHSVAAGLGQPPGQHRAYAGPPGQPTPALEVGSPVQLVRDSSRHGVVRWLGTLPEIQGAIAGVELDEPMDGCGDGEWNGHRYFTCLPGRAFFCPVTSLRPDPRIPPATQPAQHGGQPDTNPLNKVPDWESEDQHTAGDQIQKYTGERRGIQGHQNSCYLDATIFGLFALSDVFDSLFLDKFKSLTLTSLQPETPTANVQKEVGAMLWKGIVNPLRKNGAVRFESVMRLRNKLEELGKMEGITAKEKDPEEFLNMLFKHTLHVDPFIHIKRPSGTEPEFFIQLFVEFDKSLKVPTIQALLRNMFKEQHISFSEVPSKLLVQVPRYGKQFQIYKRIVPGIKLDPTPLMCNQGMFIFITSHLLTSHTLAKDTCFICGETAPEQLFRMHGRFQC</sequence>
<dbReference type="SUPFAM" id="SSF74924">
    <property type="entry name" value="Cap-Gly domain"/>
    <property type="match status" value="1"/>
</dbReference>
<dbReference type="InterPro" id="IPR000938">
    <property type="entry name" value="CAP-Gly_domain"/>
</dbReference>
<dbReference type="GO" id="GO:0004843">
    <property type="term" value="F:cysteine-type deubiquitinase activity"/>
    <property type="evidence" value="ECO:0007669"/>
    <property type="project" value="UniProtKB-EC"/>
</dbReference>
<gene>
    <name evidence="15" type="ORF">GBAR_LOCUS9884</name>
</gene>
<evidence type="ECO:0000259" key="14">
    <source>
        <dbReference type="PROSITE" id="PS50245"/>
    </source>
</evidence>
<dbReference type="EC" id="3.4.19.12" evidence="5"/>
<evidence type="ECO:0000256" key="9">
    <source>
        <dbReference type="ARBA" id="ARBA00022786"/>
    </source>
</evidence>
<comment type="caution">
    <text evidence="15">The sequence shown here is derived from an EMBL/GenBank/DDBJ whole genome shotgun (WGS) entry which is preliminary data.</text>
</comment>
<name>A0AA35RQV0_GEOBA</name>
<keyword evidence="10 15" id="KW-0378">Hydrolase</keyword>
<feature type="compositionally biased region" description="Basic and acidic residues" evidence="13">
    <location>
        <begin position="59"/>
        <end position="90"/>
    </location>
</feature>
<organism evidence="15 16">
    <name type="scientific">Geodia barretti</name>
    <name type="common">Barrett's horny sponge</name>
    <dbReference type="NCBI Taxonomy" id="519541"/>
    <lineage>
        <taxon>Eukaryota</taxon>
        <taxon>Metazoa</taxon>
        <taxon>Porifera</taxon>
        <taxon>Demospongiae</taxon>
        <taxon>Heteroscleromorpha</taxon>
        <taxon>Tetractinellida</taxon>
        <taxon>Astrophorina</taxon>
        <taxon>Geodiidae</taxon>
        <taxon>Geodia</taxon>
    </lineage>
</organism>
<evidence type="ECO:0000256" key="10">
    <source>
        <dbReference type="ARBA" id="ARBA00022801"/>
    </source>
</evidence>
<dbReference type="GO" id="GO:0046872">
    <property type="term" value="F:metal ion binding"/>
    <property type="evidence" value="ECO:0007669"/>
    <property type="project" value="UniProtKB-KW"/>
</dbReference>
<proteinExistence type="inferred from homology"/>
<evidence type="ECO:0000256" key="4">
    <source>
        <dbReference type="ARBA" id="ARBA00009085"/>
    </source>
</evidence>
<evidence type="ECO:0000256" key="2">
    <source>
        <dbReference type="ARBA" id="ARBA00004300"/>
    </source>
</evidence>
<keyword evidence="6" id="KW-0963">Cytoplasm</keyword>
<dbReference type="AlphaFoldDB" id="A0AA35RQV0"/>
<dbReference type="GO" id="GO:0048471">
    <property type="term" value="C:perinuclear region of cytoplasm"/>
    <property type="evidence" value="ECO:0007669"/>
    <property type="project" value="UniProtKB-SubCell"/>
</dbReference>
<dbReference type="PROSITE" id="PS50245">
    <property type="entry name" value="CAP_GLY_2"/>
    <property type="match status" value="1"/>
</dbReference>
<dbReference type="InterPro" id="IPR038765">
    <property type="entry name" value="Papain-like_cys_pep_sf"/>
</dbReference>
<evidence type="ECO:0000313" key="15">
    <source>
        <dbReference type="EMBL" id="CAI8016040.1"/>
    </source>
</evidence>
<comment type="similarity">
    <text evidence="4">Belongs to the peptidase C19 family.</text>
</comment>
<feature type="region of interest" description="Disordered" evidence="13">
    <location>
        <begin position="265"/>
        <end position="299"/>
    </location>
</feature>
<keyword evidence="16" id="KW-1185">Reference proteome</keyword>
<feature type="compositionally biased region" description="Low complexity" evidence="13">
    <location>
        <begin position="148"/>
        <end position="166"/>
    </location>
</feature>
<dbReference type="SMART" id="SM01052">
    <property type="entry name" value="CAP_GLY"/>
    <property type="match status" value="1"/>
</dbReference>
<evidence type="ECO:0000256" key="13">
    <source>
        <dbReference type="SAM" id="MobiDB-lite"/>
    </source>
</evidence>
<dbReference type="InterPro" id="IPR036859">
    <property type="entry name" value="CAP-Gly_dom_sf"/>
</dbReference>
<protein>
    <recommendedName>
        <fullName evidence="5">ubiquitinyl hydrolase 1</fullName>
        <ecNumber evidence="5">3.4.19.12</ecNumber>
    </recommendedName>
</protein>
<feature type="region of interest" description="Disordered" evidence="13">
    <location>
        <begin position="32"/>
        <end position="193"/>
    </location>
</feature>
<dbReference type="EMBL" id="CASHTH010001490">
    <property type="protein sequence ID" value="CAI8016040.1"/>
    <property type="molecule type" value="Genomic_DNA"/>
</dbReference>
<evidence type="ECO:0000256" key="3">
    <source>
        <dbReference type="ARBA" id="ARBA00004556"/>
    </source>
</evidence>
<dbReference type="Gene3D" id="3.90.70.10">
    <property type="entry name" value="Cysteine proteinases"/>
    <property type="match status" value="1"/>
</dbReference>
<dbReference type="Pfam" id="PF01302">
    <property type="entry name" value="CAP_GLY"/>
    <property type="match status" value="1"/>
</dbReference>
<evidence type="ECO:0000256" key="6">
    <source>
        <dbReference type="ARBA" id="ARBA00022490"/>
    </source>
</evidence>
<evidence type="ECO:0000256" key="11">
    <source>
        <dbReference type="ARBA" id="ARBA00022807"/>
    </source>
</evidence>
<keyword evidence="9" id="KW-0833">Ubl conjugation pathway</keyword>
<evidence type="ECO:0000256" key="5">
    <source>
        <dbReference type="ARBA" id="ARBA00012759"/>
    </source>
</evidence>
<keyword evidence="11" id="KW-0788">Thiol protease</keyword>
<evidence type="ECO:0000256" key="8">
    <source>
        <dbReference type="ARBA" id="ARBA00022723"/>
    </source>
</evidence>
<keyword evidence="7" id="KW-0645">Protease</keyword>